<feature type="compositionally biased region" description="Polar residues" evidence="1">
    <location>
        <begin position="1"/>
        <end position="17"/>
    </location>
</feature>
<keyword evidence="3" id="KW-1185">Reference proteome</keyword>
<gene>
    <name evidence="2" type="ORF">QTG54_002906</name>
</gene>
<evidence type="ECO:0000256" key="1">
    <source>
        <dbReference type="SAM" id="MobiDB-lite"/>
    </source>
</evidence>
<protein>
    <submittedName>
        <fullName evidence="2">Uncharacterized protein</fullName>
    </submittedName>
</protein>
<evidence type="ECO:0000313" key="2">
    <source>
        <dbReference type="EMBL" id="KAK1746299.1"/>
    </source>
</evidence>
<dbReference type="EMBL" id="JATAAI010000004">
    <property type="protein sequence ID" value="KAK1746299.1"/>
    <property type="molecule type" value="Genomic_DNA"/>
</dbReference>
<dbReference type="Proteomes" id="UP001224775">
    <property type="component" value="Unassembled WGS sequence"/>
</dbReference>
<proteinExistence type="predicted"/>
<name>A0AAD8YIR9_9STRA</name>
<evidence type="ECO:0000313" key="3">
    <source>
        <dbReference type="Proteomes" id="UP001224775"/>
    </source>
</evidence>
<sequence>MSSAEEVNSVYENSPIQSKKKHQPVVPKKRMDASVWLKKSQPKARSAKTSGVSSSTIKAYGASTSRSLSSADASFKTKGRGGNNSNNLVGGVHYLLPKTIVPAKASPWPWQFNVRSNNDTK</sequence>
<feature type="compositionally biased region" description="Low complexity" evidence="1">
    <location>
        <begin position="59"/>
        <end position="74"/>
    </location>
</feature>
<reference evidence="2" key="1">
    <citation type="submission" date="2023-06" db="EMBL/GenBank/DDBJ databases">
        <title>Survivors Of The Sea: Transcriptome response of Skeletonema marinoi to long-term dormancy.</title>
        <authorList>
            <person name="Pinder M.I.M."/>
            <person name="Kourtchenko O."/>
            <person name="Robertson E.K."/>
            <person name="Larsson T."/>
            <person name="Maumus F."/>
            <person name="Osuna-Cruz C.M."/>
            <person name="Vancaester E."/>
            <person name="Stenow R."/>
            <person name="Vandepoele K."/>
            <person name="Ploug H."/>
            <person name="Bruchert V."/>
            <person name="Godhe A."/>
            <person name="Topel M."/>
        </authorList>
    </citation>
    <scope>NUCLEOTIDE SEQUENCE</scope>
    <source>
        <strain evidence="2">R05AC</strain>
    </source>
</reference>
<feature type="compositionally biased region" description="Polar residues" evidence="1">
    <location>
        <begin position="47"/>
        <end position="57"/>
    </location>
</feature>
<organism evidence="2 3">
    <name type="scientific">Skeletonema marinoi</name>
    <dbReference type="NCBI Taxonomy" id="267567"/>
    <lineage>
        <taxon>Eukaryota</taxon>
        <taxon>Sar</taxon>
        <taxon>Stramenopiles</taxon>
        <taxon>Ochrophyta</taxon>
        <taxon>Bacillariophyta</taxon>
        <taxon>Coscinodiscophyceae</taxon>
        <taxon>Thalassiosirophycidae</taxon>
        <taxon>Thalassiosirales</taxon>
        <taxon>Skeletonemataceae</taxon>
        <taxon>Skeletonema</taxon>
        <taxon>Skeletonema marinoi-dohrnii complex</taxon>
    </lineage>
</organism>
<comment type="caution">
    <text evidence="2">The sequence shown here is derived from an EMBL/GenBank/DDBJ whole genome shotgun (WGS) entry which is preliminary data.</text>
</comment>
<feature type="region of interest" description="Disordered" evidence="1">
    <location>
        <begin position="1"/>
        <end position="87"/>
    </location>
</feature>
<accession>A0AAD8YIR9</accession>
<dbReference type="AlphaFoldDB" id="A0AAD8YIR9"/>